<evidence type="ECO:0000313" key="2">
    <source>
        <dbReference type="EMBL" id="KAF9524106.1"/>
    </source>
</evidence>
<organism evidence="2 3">
    <name type="scientific">Crepidotus variabilis</name>
    <dbReference type="NCBI Taxonomy" id="179855"/>
    <lineage>
        <taxon>Eukaryota</taxon>
        <taxon>Fungi</taxon>
        <taxon>Dikarya</taxon>
        <taxon>Basidiomycota</taxon>
        <taxon>Agaricomycotina</taxon>
        <taxon>Agaricomycetes</taxon>
        <taxon>Agaricomycetidae</taxon>
        <taxon>Agaricales</taxon>
        <taxon>Agaricineae</taxon>
        <taxon>Crepidotaceae</taxon>
        <taxon>Crepidotus</taxon>
    </lineage>
</organism>
<name>A0A9P6E7R8_9AGAR</name>
<dbReference type="Proteomes" id="UP000807306">
    <property type="component" value="Unassembled WGS sequence"/>
</dbReference>
<comment type="caution">
    <text evidence="2">The sequence shown here is derived from an EMBL/GenBank/DDBJ whole genome shotgun (WGS) entry which is preliminary data.</text>
</comment>
<dbReference type="EMBL" id="MU157904">
    <property type="protein sequence ID" value="KAF9524106.1"/>
    <property type="molecule type" value="Genomic_DNA"/>
</dbReference>
<feature type="region of interest" description="Disordered" evidence="1">
    <location>
        <begin position="103"/>
        <end position="172"/>
    </location>
</feature>
<evidence type="ECO:0000256" key="1">
    <source>
        <dbReference type="SAM" id="MobiDB-lite"/>
    </source>
</evidence>
<protein>
    <submittedName>
        <fullName evidence="2">Uncharacterized protein</fullName>
    </submittedName>
</protein>
<proteinExistence type="predicted"/>
<accession>A0A9P6E7R8</accession>
<keyword evidence="3" id="KW-1185">Reference proteome</keyword>
<reference evidence="2" key="1">
    <citation type="submission" date="2020-11" db="EMBL/GenBank/DDBJ databases">
        <authorList>
            <consortium name="DOE Joint Genome Institute"/>
            <person name="Ahrendt S."/>
            <person name="Riley R."/>
            <person name="Andreopoulos W."/>
            <person name="Labutti K."/>
            <person name="Pangilinan J."/>
            <person name="Ruiz-Duenas F.J."/>
            <person name="Barrasa J.M."/>
            <person name="Sanchez-Garcia M."/>
            <person name="Camarero S."/>
            <person name="Miyauchi S."/>
            <person name="Serrano A."/>
            <person name="Linde D."/>
            <person name="Babiker R."/>
            <person name="Drula E."/>
            <person name="Ayuso-Fernandez I."/>
            <person name="Pacheco R."/>
            <person name="Padilla G."/>
            <person name="Ferreira P."/>
            <person name="Barriuso J."/>
            <person name="Kellner H."/>
            <person name="Castanera R."/>
            <person name="Alfaro M."/>
            <person name="Ramirez L."/>
            <person name="Pisabarro A.G."/>
            <person name="Kuo A."/>
            <person name="Tritt A."/>
            <person name="Lipzen A."/>
            <person name="He G."/>
            <person name="Yan M."/>
            <person name="Ng V."/>
            <person name="Cullen D."/>
            <person name="Martin F."/>
            <person name="Rosso M.-N."/>
            <person name="Henrissat B."/>
            <person name="Hibbett D."/>
            <person name="Martinez A.T."/>
            <person name="Grigoriev I.V."/>
        </authorList>
    </citation>
    <scope>NUCLEOTIDE SEQUENCE</scope>
    <source>
        <strain evidence="2">CBS 506.95</strain>
    </source>
</reference>
<gene>
    <name evidence="2" type="ORF">CPB83DRAFT_839175</name>
</gene>
<sequence length="266" mass="30247">MDQPIVTHLPLITNRIEFLEVRSQAPFIYAPTLITPRINFGQGQGPILPIVPYDSNPLPSLEYHRKTQHRRRVSAACYVGNRNHDEEMPMEEFKMEEREDITHINAKKPNYARKNNGLRSDSNNGSESHVTPSIADPPDDTDTGLSVDVTATFRVPKIPKPQGEPGRPGYGGYTLAAELQGWTAEDYTEINKFVKATAKTILNTRLSYNKQTEDKLAQVCDKAKKHFPILNKYEAQWPVRDLLKLHLKYTSEQYQKGAHTQGKKNH</sequence>
<dbReference type="OrthoDB" id="2686745at2759"/>
<dbReference type="AlphaFoldDB" id="A0A9P6E7R8"/>
<feature type="compositionally biased region" description="Polar residues" evidence="1">
    <location>
        <begin position="117"/>
        <end position="131"/>
    </location>
</feature>
<evidence type="ECO:0000313" key="3">
    <source>
        <dbReference type="Proteomes" id="UP000807306"/>
    </source>
</evidence>